<evidence type="ECO:0000313" key="1">
    <source>
        <dbReference type="EMBL" id="KAI0031203.1"/>
    </source>
</evidence>
<gene>
    <name evidence="1" type="ORF">K488DRAFT_52557</name>
</gene>
<dbReference type="EMBL" id="MU273589">
    <property type="protein sequence ID" value="KAI0031203.1"/>
    <property type="molecule type" value="Genomic_DNA"/>
</dbReference>
<organism evidence="1 2">
    <name type="scientific">Vararia minispora EC-137</name>
    <dbReference type="NCBI Taxonomy" id="1314806"/>
    <lineage>
        <taxon>Eukaryota</taxon>
        <taxon>Fungi</taxon>
        <taxon>Dikarya</taxon>
        <taxon>Basidiomycota</taxon>
        <taxon>Agaricomycotina</taxon>
        <taxon>Agaricomycetes</taxon>
        <taxon>Russulales</taxon>
        <taxon>Lachnocladiaceae</taxon>
        <taxon>Vararia</taxon>
    </lineage>
</organism>
<reference evidence="1" key="1">
    <citation type="submission" date="2021-02" db="EMBL/GenBank/DDBJ databases">
        <authorList>
            <consortium name="DOE Joint Genome Institute"/>
            <person name="Ahrendt S."/>
            <person name="Looney B.P."/>
            <person name="Miyauchi S."/>
            <person name="Morin E."/>
            <person name="Drula E."/>
            <person name="Courty P.E."/>
            <person name="Chicoki N."/>
            <person name="Fauchery L."/>
            <person name="Kohler A."/>
            <person name="Kuo A."/>
            <person name="Labutti K."/>
            <person name="Pangilinan J."/>
            <person name="Lipzen A."/>
            <person name="Riley R."/>
            <person name="Andreopoulos W."/>
            <person name="He G."/>
            <person name="Johnson J."/>
            <person name="Barry K.W."/>
            <person name="Grigoriev I.V."/>
            <person name="Nagy L."/>
            <person name="Hibbett D."/>
            <person name="Henrissat B."/>
            <person name="Matheny P.B."/>
            <person name="Labbe J."/>
            <person name="Martin F."/>
        </authorList>
    </citation>
    <scope>NUCLEOTIDE SEQUENCE</scope>
    <source>
        <strain evidence="1">EC-137</strain>
    </source>
</reference>
<keyword evidence="2" id="KW-1185">Reference proteome</keyword>
<proteinExistence type="predicted"/>
<comment type="caution">
    <text evidence="1">The sequence shown here is derived from an EMBL/GenBank/DDBJ whole genome shotgun (WGS) entry which is preliminary data.</text>
</comment>
<name>A0ACB8QI00_9AGAM</name>
<evidence type="ECO:0000313" key="2">
    <source>
        <dbReference type="Proteomes" id="UP000814128"/>
    </source>
</evidence>
<reference evidence="1" key="2">
    <citation type="journal article" date="2022" name="New Phytol.">
        <title>Evolutionary transition to the ectomycorrhizal habit in the genomes of a hyperdiverse lineage of mushroom-forming fungi.</title>
        <authorList>
            <person name="Looney B."/>
            <person name="Miyauchi S."/>
            <person name="Morin E."/>
            <person name="Drula E."/>
            <person name="Courty P.E."/>
            <person name="Kohler A."/>
            <person name="Kuo A."/>
            <person name="LaButti K."/>
            <person name="Pangilinan J."/>
            <person name="Lipzen A."/>
            <person name="Riley R."/>
            <person name="Andreopoulos W."/>
            <person name="He G."/>
            <person name="Johnson J."/>
            <person name="Nolan M."/>
            <person name="Tritt A."/>
            <person name="Barry K.W."/>
            <person name="Grigoriev I.V."/>
            <person name="Nagy L.G."/>
            <person name="Hibbett D."/>
            <person name="Henrissat B."/>
            <person name="Matheny P.B."/>
            <person name="Labbe J."/>
            <person name="Martin F.M."/>
        </authorList>
    </citation>
    <scope>NUCLEOTIDE SEQUENCE</scope>
    <source>
        <strain evidence="1">EC-137</strain>
    </source>
</reference>
<dbReference type="Proteomes" id="UP000814128">
    <property type="component" value="Unassembled WGS sequence"/>
</dbReference>
<protein>
    <submittedName>
        <fullName evidence="1">Guanine nucleotide-binding protein</fullName>
    </submittedName>
</protein>
<accession>A0ACB8QI00</accession>
<sequence length="524" mass="59156">MLTARRPPSDLHDDPLTIAMRPPDTETEAERRFRLQKEAEAKRISEAIDEELRVEKKIWDKKKQDIRLLLLGQAESGKSTLQKQFQLIYNPESLEQERISWRSIVYFNIARSVKHILEVLELYGDSAEDDALESSDNSSNEQVARRHVSTKRPAPTGPVAGSSAGPSRIPANGSPVSSKSSPSSAKMALVLENQRLIATLRMRLSPLVTAEAMLADKLSGGLRSANPNQSKVLVRRGWQMRAASDAYFGHRASKSADGVDAIDKGALGDGDIVEIVHEVASVLGACKRDVQQLWENEAVQKLIHRRRLRLEESAEYFLHDVMRISSPDYVPDIDDILHARIQTMGVAEHQFDVPLHGRMVTWHLYDVGGARGQRHTWVPYFDDANAIIFVAPISAFDQYLEEDPRTNRIDDSLQLFTAICSNQLLKNVHLVLFLNKVDILQNKLTAGIQVKKYITSFGDRANDYETVVNYFRAHFNQVHRKTNEKKRVLYSHLTSVVDTKTTRSIIANVRDSIFRDYLKSAALV</sequence>